<dbReference type="eggNOG" id="ENOG502SM5C">
    <property type="taxonomic scope" value="Eukaryota"/>
</dbReference>
<dbReference type="Pfam" id="PF22939">
    <property type="entry name" value="WHD_GPIID"/>
    <property type="match status" value="1"/>
</dbReference>
<keyword evidence="1" id="KW-0677">Repeat</keyword>
<dbReference type="Pfam" id="PF12796">
    <property type="entry name" value="Ank_2"/>
    <property type="match status" value="1"/>
</dbReference>
<sequence length="1191" mass="133774">MDVGTGIAIVDLTAKILLALKKYASFVKDANTERARLASELAEIECVLAKIKSHLEESEGKPGFEVVEANLRTLLGDGGSVALYVAMLRELLSKLDKGSKKMRLRAKLMWPLREGKMKDLLQKIGHYRIHFIMVYELIGSERLAQVAATVASISEEQTRVREELKGKEKRRALEEEQRKHEKMQEDIIKWLRPVNNGLKHAIVAESRQEGTCGWLFDHPVYRRWIEQDCGLLWMHGTPGYGKTTLASSVIECIRQDSPHIMNYHYCDFRVPDSINLTSILRTLLARLVRRAPLGLDELRQLHRRMKSGEPPLVVDEMARLLCTFSGLLASQVVLVDALDECHDIAGLIAQLRRLSGIKGVHVFVTSRSEHRIATLMHDEEFSICLMEERKALEGDIERYIASRLACRFQLARSSPDLLDNVKCELLARANCMFRWVQCQLDTLEKCRFLTTLLDALGHLPTSLYATYERLLQDIDESGPDDPLIARRALQWLVGSKIPLHIDQLNDALTIEVGEPDLRSYNVLSWSAVLDVCGSLVLYDRTTGFASLSHSTVKEFLEQAPWLVAIPALQPSTSIRSALHKSLAMQCLTYLLLDAFEAGHCQDIESYRTRCYDYPLYEYAAEHWFRHLGLVEAYDEDLYRAMMTLVWERNAEKCRQAMCQSHDGRGRSRYAIPVPWYWAIMTNRDWVIRRMLLEHPDWISADKLDGYVCDGQPLAMAAAFHCMRAVSTLLDLGADVDGDRSRSPIFYAAESFVHCPSPVRRDIIYQLMEHNPDVNTVGGSVFNLLVYMGETDIVLRFIDQGFRRDIVEVADGETPVHYAIGGRQLDLLGKLIDLGYDVDCISSGGTFPLQYALDFEDSKMVQLLLDRGAATWTLNPARIRQQPWAVTKPCLGAGSPYATASVPVGELRAVTFATEFHDIGPPVKRLRILVTPVDPIAPHSYICIEATVAAASFPPLELCVHWEPLEKTSFTYTLDFRMPHEKVSPCDIQVALLLIGSKVRHIRATLIDPFVDYVVYNLPTNAIQNATRQPLLEEKTSSIIPATSFLKCVSEFPSPKIDSLGAEGADAVAELGSLDIDTWTIDCRVNDRETLVEDAKHARYAHAEDSEAHVEVVDCRVDDPERPVDKLERPVDGVGSPGVESECRVKFRGVDNRSAAGVEHKSSASGVAETVGHADAPAEEDESMRANRSEDV</sequence>
<dbReference type="AlphaFoldDB" id="D8QEV9"/>
<organism evidence="7">
    <name type="scientific">Schizophyllum commune (strain H4-8 / FGSC 9210)</name>
    <name type="common">Split gill fungus</name>
    <dbReference type="NCBI Taxonomy" id="578458"/>
    <lineage>
        <taxon>Eukaryota</taxon>
        <taxon>Fungi</taxon>
        <taxon>Dikarya</taxon>
        <taxon>Basidiomycota</taxon>
        <taxon>Agaricomycotina</taxon>
        <taxon>Agaricomycetes</taxon>
        <taxon>Agaricomycetidae</taxon>
        <taxon>Agaricales</taxon>
        <taxon>Schizophyllaceae</taxon>
        <taxon>Schizophyllum</taxon>
    </lineage>
</organism>
<gene>
    <name evidence="6" type="ORF">SCHCODRAFT_237249</name>
</gene>
<name>D8QEV9_SCHCM</name>
<proteinExistence type="predicted"/>
<dbReference type="PROSITE" id="PS50297">
    <property type="entry name" value="ANK_REP_REGION"/>
    <property type="match status" value="1"/>
</dbReference>
<feature type="repeat" description="ANK" evidence="2">
    <location>
        <begin position="810"/>
        <end position="842"/>
    </location>
</feature>
<evidence type="ECO:0000313" key="6">
    <source>
        <dbReference type="EMBL" id="EFI94235.1"/>
    </source>
</evidence>
<feature type="compositionally biased region" description="Basic and acidic residues" evidence="3">
    <location>
        <begin position="1182"/>
        <end position="1191"/>
    </location>
</feature>
<evidence type="ECO:0000256" key="1">
    <source>
        <dbReference type="ARBA" id="ARBA00022737"/>
    </source>
</evidence>
<keyword evidence="2" id="KW-0040">ANK repeat</keyword>
<accession>D8QEV9</accession>
<dbReference type="InterPro" id="IPR056884">
    <property type="entry name" value="NPHP3-like_N"/>
</dbReference>
<dbReference type="SUPFAM" id="SSF52540">
    <property type="entry name" value="P-loop containing nucleoside triphosphate hydrolases"/>
    <property type="match status" value="1"/>
</dbReference>
<feature type="domain" description="Nephrocystin 3-like N-terminal" evidence="5">
    <location>
        <begin position="210"/>
        <end position="367"/>
    </location>
</feature>
<dbReference type="Gene3D" id="3.40.50.300">
    <property type="entry name" value="P-loop containing nucleotide triphosphate hydrolases"/>
    <property type="match status" value="1"/>
</dbReference>
<keyword evidence="7" id="KW-1185">Reference proteome</keyword>
<dbReference type="PANTHER" id="PTHR10039">
    <property type="entry name" value="AMELOGENIN"/>
    <property type="match status" value="1"/>
</dbReference>
<feature type="domain" description="GPI inositol-deacylase winged helix" evidence="4">
    <location>
        <begin position="484"/>
        <end position="557"/>
    </location>
</feature>
<evidence type="ECO:0000256" key="2">
    <source>
        <dbReference type="PROSITE-ProRule" id="PRU00023"/>
    </source>
</evidence>
<evidence type="ECO:0000256" key="3">
    <source>
        <dbReference type="SAM" id="MobiDB-lite"/>
    </source>
</evidence>
<evidence type="ECO:0000313" key="7">
    <source>
        <dbReference type="Proteomes" id="UP000007431"/>
    </source>
</evidence>
<dbReference type="Pfam" id="PF24883">
    <property type="entry name" value="NPHP3_N"/>
    <property type="match status" value="1"/>
</dbReference>
<evidence type="ECO:0000259" key="4">
    <source>
        <dbReference type="Pfam" id="PF22939"/>
    </source>
</evidence>
<dbReference type="InterPro" id="IPR054471">
    <property type="entry name" value="GPIID_WHD"/>
</dbReference>
<dbReference type="Gene3D" id="1.25.40.20">
    <property type="entry name" value="Ankyrin repeat-containing domain"/>
    <property type="match status" value="1"/>
</dbReference>
<protein>
    <submittedName>
        <fullName evidence="6">Uncharacterized protein</fullName>
    </submittedName>
</protein>
<dbReference type="SUPFAM" id="SSF48403">
    <property type="entry name" value="Ankyrin repeat"/>
    <property type="match status" value="1"/>
</dbReference>
<dbReference type="Proteomes" id="UP000007431">
    <property type="component" value="Unassembled WGS sequence"/>
</dbReference>
<dbReference type="PROSITE" id="PS50088">
    <property type="entry name" value="ANK_REPEAT"/>
    <property type="match status" value="1"/>
</dbReference>
<dbReference type="OMA" id="NINSKCG"/>
<feature type="region of interest" description="Disordered" evidence="3">
    <location>
        <begin position="1153"/>
        <end position="1191"/>
    </location>
</feature>
<dbReference type="EMBL" id="GL377310">
    <property type="protein sequence ID" value="EFI94235.1"/>
    <property type="molecule type" value="Genomic_DNA"/>
</dbReference>
<dbReference type="PANTHER" id="PTHR10039:SF16">
    <property type="entry name" value="GPI INOSITOL-DEACYLASE"/>
    <property type="match status" value="1"/>
</dbReference>
<dbReference type="InterPro" id="IPR002110">
    <property type="entry name" value="Ankyrin_rpt"/>
</dbReference>
<dbReference type="VEuPathDB" id="FungiDB:SCHCODRAFT_02691564"/>
<dbReference type="HOGENOM" id="CLU_271835_0_0_1"/>
<dbReference type="InterPro" id="IPR027417">
    <property type="entry name" value="P-loop_NTPase"/>
</dbReference>
<reference evidence="6 7" key="1">
    <citation type="journal article" date="2010" name="Nat. Biotechnol.">
        <title>Genome sequence of the model mushroom Schizophyllum commune.</title>
        <authorList>
            <person name="Ohm R.A."/>
            <person name="de Jong J.F."/>
            <person name="Lugones L.G."/>
            <person name="Aerts A."/>
            <person name="Kothe E."/>
            <person name="Stajich J.E."/>
            <person name="de Vries R.P."/>
            <person name="Record E."/>
            <person name="Levasseur A."/>
            <person name="Baker S.E."/>
            <person name="Bartholomew K.A."/>
            <person name="Coutinho P.M."/>
            <person name="Erdmann S."/>
            <person name="Fowler T.J."/>
            <person name="Gathman A.C."/>
            <person name="Lombard V."/>
            <person name="Henrissat B."/>
            <person name="Knabe N."/>
            <person name="Kuees U."/>
            <person name="Lilly W.W."/>
            <person name="Lindquist E."/>
            <person name="Lucas S."/>
            <person name="Magnuson J.K."/>
            <person name="Piumi F."/>
            <person name="Raudaskoski M."/>
            <person name="Salamov A."/>
            <person name="Schmutz J."/>
            <person name="Schwarze F.W.M.R."/>
            <person name="vanKuyk P.A."/>
            <person name="Horton J.S."/>
            <person name="Grigoriev I.V."/>
            <person name="Woesten H.A.B."/>
        </authorList>
    </citation>
    <scope>NUCLEOTIDE SEQUENCE [LARGE SCALE GENOMIC DNA]</scope>
    <source>
        <strain evidence="7">H4-8 / FGSC 9210</strain>
    </source>
</reference>
<dbReference type="InterPro" id="IPR036770">
    <property type="entry name" value="Ankyrin_rpt-contain_sf"/>
</dbReference>
<evidence type="ECO:0000259" key="5">
    <source>
        <dbReference type="Pfam" id="PF24883"/>
    </source>
</evidence>
<dbReference type="InParanoid" id="D8QEV9"/>
<dbReference type="SMART" id="SM00248">
    <property type="entry name" value="ANK"/>
    <property type="match status" value="4"/>
</dbReference>